<name>A0A481YRJ8_9VIRU</name>
<protein>
    <submittedName>
        <fullName evidence="2">NUMOD1 domain protein</fullName>
    </submittedName>
</protein>
<dbReference type="InterPro" id="IPR010896">
    <property type="entry name" value="NUMOD1"/>
</dbReference>
<dbReference type="Pfam" id="PF07453">
    <property type="entry name" value="NUMOD1"/>
    <property type="match status" value="1"/>
</dbReference>
<feature type="domain" description="Nuclease-associated modular DNA-binding 1" evidence="1">
    <location>
        <begin position="24"/>
        <end position="57"/>
    </location>
</feature>
<dbReference type="SMART" id="SM00497">
    <property type="entry name" value="IENR1"/>
    <property type="match status" value="1"/>
</dbReference>
<dbReference type="InterPro" id="IPR003647">
    <property type="entry name" value="Intron_nuc_1_rpt"/>
</dbReference>
<evidence type="ECO:0000259" key="1">
    <source>
        <dbReference type="Pfam" id="PF07453"/>
    </source>
</evidence>
<sequence length="74" mass="8257">MGHSRKENSQHACDTGLCPRPKGKAVIQYNIDYNELGRFDSLKEASEATGANPDTITLVCKGKRNKSGGYKWKW</sequence>
<evidence type="ECO:0000313" key="2">
    <source>
        <dbReference type="EMBL" id="QBK85818.1"/>
    </source>
</evidence>
<gene>
    <name evidence="2" type="ORF">LCMAC101_04130</name>
</gene>
<organism evidence="2">
    <name type="scientific">Marseillevirus LCMAC101</name>
    <dbReference type="NCBI Taxonomy" id="2506602"/>
    <lineage>
        <taxon>Viruses</taxon>
        <taxon>Varidnaviria</taxon>
        <taxon>Bamfordvirae</taxon>
        <taxon>Nucleocytoviricota</taxon>
        <taxon>Megaviricetes</taxon>
        <taxon>Pimascovirales</taxon>
        <taxon>Pimascovirales incertae sedis</taxon>
        <taxon>Marseilleviridae</taxon>
    </lineage>
</organism>
<accession>A0A481YRJ8</accession>
<dbReference type="SUPFAM" id="SSF64496">
    <property type="entry name" value="DNA-binding domain of intron-encoded endonucleases"/>
    <property type="match status" value="1"/>
</dbReference>
<reference evidence="2" key="1">
    <citation type="journal article" date="2019" name="MBio">
        <title>Virus Genomes from Deep Sea Sediments Expand the Ocean Megavirome and Support Independent Origins of Viral Gigantism.</title>
        <authorList>
            <person name="Backstrom D."/>
            <person name="Yutin N."/>
            <person name="Jorgensen S.L."/>
            <person name="Dharamshi J."/>
            <person name="Homa F."/>
            <person name="Zaremba-Niedwiedzka K."/>
            <person name="Spang A."/>
            <person name="Wolf Y.I."/>
            <person name="Koonin E.V."/>
            <person name="Ettema T.J."/>
        </authorList>
    </citation>
    <scope>NUCLEOTIDE SEQUENCE</scope>
</reference>
<proteinExistence type="predicted"/>
<dbReference type="Gene3D" id="1.10.10.10">
    <property type="entry name" value="Winged helix-like DNA-binding domain superfamily/Winged helix DNA-binding domain"/>
    <property type="match status" value="1"/>
</dbReference>
<dbReference type="InterPro" id="IPR036388">
    <property type="entry name" value="WH-like_DNA-bd_sf"/>
</dbReference>
<dbReference type="EMBL" id="MK500328">
    <property type="protein sequence ID" value="QBK85818.1"/>
    <property type="molecule type" value="Genomic_DNA"/>
</dbReference>